<dbReference type="InterPro" id="IPR003593">
    <property type="entry name" value="AAA+_ATPase"/>
</dbReference>
<dbReference type="PANTHER" id="PTHR30050:SF4">
    <property type="entry name" value="ATP-BINDING PROTEIN RV3427C IN INSERTION SEQUENCE-RELATED"/>
    <property type="match status" value="1"/>
</dbReference>
<evidence type="ECO:0000313" key="3">
    <source>
        <dbReference type="EMBL" id="QJA81918.1"/>
    </source>
</evidence>
<keyword evidence="2" id="KW-0067">ATP-binding</keyword>
<dbReference type="GO" id="GO:0006260">
    <property type="term" value="P:DNA replication"/>
    <property type="evidence" value="ECO:0007669"/>
    <property type="project" value="TreeGrafter"/>
</dbReference>
<evidence type="ECO:0000259" key="1">
    <source>
        <dbReference type="SMART" id="SM00382"/>
    </source>
</evidence>
<dbReference type="AlphaFoldDB" id="A0A6M3JFI7"/>
<reference evidence="2" key="1">
    <citation type="submission" date="2020-03" db="EMBL/GenBank/DDBJ databases">
        <title>The deep terrestrial virosphere.</title>
        <authorList>
            <person name="Holmfeldt K."/>
            <person name="Nilsson E."/>
            <person name="Simone D."/>
            <person name="Lopez-Fernandez M."/>
            <person name="Wu X."/>
            <person name="de Brujin I."/>
            <person name="Lundin D."/>
            <person name="Andersson A."/>
            <person name="Bertilsson S."/>
            <person name="Dopson M."/>
        </authorList>
    </citation>
    <scope>NUCLEOTIDE SEQUENCE</scope>
    <source>
        <strain evidence="3">MM415A00473</strain>
        <strain evidence="2">MM415B00199</strain>
        <strain evidence="4">TM448B01064</strain>
    </source>
</reference>
<dbReference type="SUPFAM" id="SSF52540">
    <property type="entry name" value="P-loop containing nucleoside triphosphate hydrolases"/>
    <property type="match status" value="1"/>
</dbReference>
<accession>A0A6M3JFI7</accession>
<sequence length="245" mass="27812">MAMENNQEVDLQEANRRLLARREELKATEGPTQSMRNIDDPLEKIIERVRATSPANLLSEPEEKIERKSTPYPKYCGVSKKYQDCTFDAYKGNDNLVKALRGIGEESVVLSGKTGCGKTHLAVAMMREYKVSSIGALFITAPELLLKIRTAFSANATETEDEIIRHYADIEMLVIDDLGAEKTTEYSITTLYLIIDRRNRELKKTIITTNLTLQEIEETLGARMASRLSDMKVIKINMPDHRKNR</sequence>
<dbReference type="InterPro" id="IPR002611">
    <property type="entry name" value="IstB_ATP-bd"/>
</dbReference>
<dbReference type="SMART" id="SM00382">
    <property type="entry name" value="AAA"/>
    <property type="match status" value="1"/>
</dbReference>
<dbReference type="EMBL" id="MT142474">
    <property type="protein sequence ID" value="QJA81918.1"/>
    <property type="molecule type" value="Genomic_DNA"/>
</dbReference>
<proteinExistence type="predicted"/>
<name>A0A6M3JFI7_9ZZZZ</name>
<evidence type="ECO:0000313" key="2">
    <source>
        <dbReference type="EMBL" id="QJA67607.1"/>
    </source>
</evidence>
<gene>
    <name evidence="3" type="ORF">MM415A00473_0012</name>
    <name evidence="2" type="ORF">MM415B00199_0062</name>
    <name evidence="4" type="ORF">TM448B01064_0004</name>
</gene>
<dbReference type="InterPro" id="IPR027417">
    <property type="entry name" value="P-loop_NTPase"/>
</dbReference>
<dbReference type="Gene3D" id="3.40.50.300">
    <property type="entry name" value="P-loop containing nucleotide triphosphate hydrolases"/>
    <property type="match status" value="1"/>
</dbReference>
<dbReference type="Pfam" id="PF01695">
    <property type="entry name" value="IstB_IS21"/>
    <property type="match status" value="1"/>
</dbReference>
<dbReference type="EMBL" id="MT141573">
    <property type="protein sequence ID" value="QJA67607.1"/>
    <property type="molecule type" value="Genomic_DNA"/>
</dbReference>
<dbReference type="EMBL" id="MT144698">
    <property type="protein sequence ID" value="QJH97704.1"/>
    <property type="molecule type" value="Genomic_DNA"/>
</dbReference>
<feature type="domain" description="AAA+ ATPase" evidence="1">
    <location>
        <begin position="104"/>
        <end position="235"/>
    </location>
</feature>
<dbReference type="PANTHER" id="PTHR30050">
    <property type="entry name" value="CHROMOSOMAL REPLICATION INITIATOR PROTEIN DNAA"/>
    <property type="match status" value="1"/>
</dbReference>
<protein>
    <submittedName>
        <fullName evidence="2">Putative IstB domain protein ATP-binding protein</fullName>
    </submittedName>
</protein>
<evidence type="ECO:0000313" key="4">
    <source>
        <dbReference type="EMBL" id="QJH97704.1"/>
    </source>
</evidence>
<organism evidence="2">
    <name type="scientific">viral metagenome</name>
    <dbReference type="NCBI Taxonomy" id="1070528"/>
    <lineage>
        <taxon>unclassified sequences</taxon>
        <taxon>metagenomes</taxon>
        <taxon>organismal metagenomes</taxon>
    </lineage>
</organism>
<keyword evidence="2" id="KW-0547">Nucleotide-binding</keyword>
<dbReference type="GO" id="GO:0005524">
    <property type="term" value="F:ATP binding"/>
    <property type="evidence" value="ECO:0007669"/>
    <property type="project" value="UniProtKB-KW"/>
</dbReference>